<feature type="transmembrane region" description="Helical" evidence="2">
    <location>
        <begin position="102"/>
        <end position="124"/>
    </location>
</feature>
<keyword evidence="4" id="KW-1185">Reference proteome</keyword>
<keyword evidence="2" id="KW-1133">Transmembrane helix</keyword>
<dbReference type="EMBL" id="JAJFAZ020000004">
    <property type="protein sequence ID" value="KAI5332253.1"/>
    <property type="molecule type" value="Genomic_DNA"/>
</dbReference>
<keyword evidence="1" id="KW-0406">Ion transport</keyword>
<dbReference type="Proteomes" id="UP001054821">
    <property type="component" value="Chromosome 4"/>
</dbReference>
<organism evidence="3 4">
    <name type="scientific">Prunus dulcis</name>
    <name type="common">Almond</name>
    <name type="synonym">Amygdalus dulcis</name>
    <dbReference type="NCBI Taxonomy" id="3755"/>
    <lineage>
        <taxon>Eukaryota</taxon>
        <taxon>Viridiplantae</taxon>
        <taxon>Streptophyta</taxon>
        <taxon>Embryophyta</taxon>
        <taxon>Tracheophyta</taxon>
        <taxon>Spermatophyta</taxon>
        <taxon>Magnoliopsida</taxon>
        <taxon>eudicotyledons</taxon>
        <taxon>Gunneridae</taxon>
        <taxon>Pentapetalae</taxon>
        <taxon>rosids</taxon>
        <taxon>fabids</taxon>
        <taxon>Rosales</taxon>
        <taxon>Rosaceae</taxon>
        <taxon>Amygdaloideae</taxon>
        <taxon>Amygdaleae</taxon>
        <taxon>Prunus</taxon>
    </lineage>
</organism>
<proteinExistence type="predicted"/>
<gene>
    <name evidence="3" type="ORF">L3X38_022382</name>
</gene>
<sequence>MYNRIRYGPPSKKYYMSYPRLAAKGLALRMPWLSFDFIVEFLAILPFPQVAVAVLIFKVKDILKFYLYILASHMLGAICFYTLWWGFRNMSTYGTDLKTSNYLWENCFAILISAIGLLLFLYLIGNVKTCMQQLTSTNPLEVEKGKEGEIRCWMVRKLSA</sequence>
<evidence type="ECO:0000313" key="4">
    <source>
        <dbReference type="Proteomes" id="UP001054821"/>
    </source>
</evidence>
<feature type="transmembrane region" description="Helical" evidence="2">
    <location>
        <begin position="37"/>
        <end position="58"/>
    </location>
</feature>
<protein>
    <submittedName>
        <fullName evidence="3">Uncharacterized protein</fullName>
    </submittedName>
</protein>
<evidence type="ECO:0000256" key="2">
    <source>
        <dbReference type="SAM" id="Phobius"/>
    </source>
</evidence>
<keyword evidence="1" id="KW-0813">Transport</keyword>
<dbReference type="SUPFAM" id="SSF81324">
    <property type="entry name" value="Voltage-gated potassium channels"/>
    <property type="match status" value="1"/>
</dbReference>
<dbReference type="GO" id="GO:0016020">
    <property type="term" value="C:membrane"/>
    <property type="evidence" value="ECO:0007669"/>
    <property type="project" value="UniProtKB-SubCell"/>
</dbReference>
<dbReference type="PANTHER" id="PTHR45651">
    <property type="entry name" value="CYCLIC NUCLEOTIDE-GATED ION CHANNEL 15-RELATED-RELATED"/>
    <property type="match status" value="1"/>
</dbReference>
<dbReference type="GO" id="GO:0034220">
    <property type="term" value="P:monoatomic ion transmembrane transport"/>
    <property type="evidence" value="ECO:0007669"/>
    <property type="project" value="UniProtKB-KW"/>
</dbReference>
<keyword evidence="1" id="KW-0407">Ion channel</keyword>
<evidence type="ECO:0000256" key="1">
    <source>
        <dbReference type="ARBA" id="ARBA00023303"/>
    </source>
</evidence>
<name>A0AAD4VW03_PRUDU</name>
<feature type="transmembrane region" description="Helical" evidence="2">
    <location>
        <begin position="65"/>
        <end position="87"/>
    </location>
</feature>
<reference evidence="3 4" key="1">
    <citation type="journal article" date="2022" name="G3 (Bethesda)">
        <title>Whole-genome sequence and methylome profiling of the almond [Prunus dulcis (Mill.) D.A. Webb] cultivar 'Nonpareil'.</title>
        <authorList>
            <person name="D'Amico-Willman K.M."/>
            <person name="Ouma W.Z."/>
            <person name="Meulia T."/>
            <person name="Sideli G.M."/>
            <person name="Gradziel T.M."/>
            <person name="Fresnedo-Ramirez J."/>
        </authorList>
    </citation>
    <scope>NUCLEOTIDE SEQUENCE [LARGE SCALE GENOMIC DNA]</scope>
    <source>
        <strain evidence="3">Clone GOH B32 T37-40</strain>
    </source>
</reference>
<evidence type="ECO:0000313" key="3">
    <source>
        <dbReference type="EMBL" id="KAI5332253.1"/>
    </source>
</evidence>
<dbReference type="AlphaFoldDB" id="A0AAD4VW03"/>
<keyword evidence="2" id="KW-0812">Transmembrane</keyword>
<keyword evidence="2" id="KW-0472">Membrane</keyword>
<comment type="caution">
    <text evidence="3">The sequence shown here is derived from an EMBL/GenBank/DDBJ whole genome shotgun (WGS) entry which is preliminary data.</text>
</comment>
<dbReference type="PANTHER" id="PTHR45651:SF68">
    <property type="entry name" value="ION TRANSPORT DOMAIN-CONTAINING PROTEIN"/>
    <property type="match status" value="1"/>
</dbReference>
<accession>A0AAD4VW03</accession>